<accession>A0A3A4P2W3</accession>
<keyword evidence="3" id="KW-0378">Hydrolase</keyword>
<gene>
    <name evidence="6" type="ORF">C4520_03540</name>
</gene>
<sequence>MWYFFIMRTESNHRKGVTDMAEHSDVKGEHLLENGQHRAGDRVTASEGDGRTASARPAGGRRTFQFHMKLVESGDGARRIEGYASTRDLDRTGEIVEPGAFADSLTEFMANPVLTYMHDWSNPIGKVVEARIDEVGLFIRAEISETAEKVWKLIREGILRAFSIGYEVVEEKVVGGINHILRLRLYEVAVVSIPANRRALFSVSKGLSMGNDLVEEAAGKDAKIAMGTDPAEAPGTDTILSRGARDFAPLNDIGISMNSVNGVSPLRAAVNGVSPLRRGRDTAEAPGTDTILRIQKDVDSVNGVSPLRLGTDTILSRGARDFAPLNDIGISMNSVNGVSPLALAEAHAVLTEVMEMLE</sequence>
<feature type="region of interest" description="Disordered" evidence="4">
    <location>
        <begin position="29"/>
        <end position="58"/>
    </location>
</feature>
<dbReference type="InterPro" id="IPR054613">
    <property type="entry name" value="Peptidase_S78_dom"/>
</dbReference>
<dbReference type="Proteomes" id="UP000265882">
    <property type="component" value="Unassembled WGS sequence"/>
</dbReference>
<keyword evidence="1" id="KW-1188">Viral release from host cell</keyword>
<evidence type="ECO:0000256" key="3">
    <source>
        <dbReference type="ARBA" id="ARBA00022801"/>
    </source>
</evidence>
<feature type="compositionally biased region" description="Basic and acidic residues" evidence="4">
    <location>
        <begin position="29"/>
        <end position="41"/>
    </location>
</feature>
<protein>
    <submittedName>
        <fullName evidence="6">HK97 family phage prohead protease</fullName>
    </submittedName>
</protein>
<reference evidence="6 7" key="1">
    <citation type="journal article" date="2017" name="ISME J.">
        <title>Energy and carbon metabolisms in a deep terrestrial subsurface fluid microbial community.</title>
        <authorList>
            <person name="Momper L."/>
            <person name="Jungbluth S.P."/>
            <person name="Lee M.D."/>
            <person name="Amend J.P."/>
        </authorList>
    </citation>
    <scope>NUCLEOTIDE SEQUENCE [LARGE SCALE GENOMIC DNA]</scope>
    <source>
        <strain evidence="6">SURF_5</strain>
    </source>
</reference>
<evidence type="ECO:0000313" key="6">
    <source>
        <dbReference type="EMBL" id="RJP24766.1"/>
    </source>
</evidence>
<name>A0A3A4P2W3_ABYX5</name>
<feature type="domain" description="Prohead serine protease" evidence="5">
    <location>
        <begin position="70"/>
        <end position="202"/>
    </location>
</feature>
<evidence type="ECO:0000256" key="2">
    <source>
        <dbReference type="ARBA" id="ARBA00022670"/>
    </source>
</evidence>
<keyword evidence="2 6" id="KW-0645">Protease</keyword>
<evidence type="ECO:0000256" key="4">
    <source>
        <dbReference type="SAM" id="MobiDB-lite"/>
    </source>
</evidence>
<organism evidence="6 7">
    <name type="scientific">Abyssobacteria bacterium (strain SURF_5)</name>
    <dbReference type="NCBI Taxonomy" id="2093360"/>
    <lineage>
        <taxon>Bacteria</taxon>
        <taxon>Pseudomonadati</taxon>
        <taxon>Candidatus Hydrogenedentota</taxon>
        <taxon>Candidatus Abyssobacteria</taxon>
    </lineage>
</organism>
<dbReference type="InterPro" id="IPR006433">
    <property type="entry name" value="Prohead_protease"/>
</dbReference>
<evidence type="ECO:0000259" key="5">
    <source>
        <dbReference type="Pfam" id="PF04586"/>
    </source>
</evidence>
<comment type="caution">
    <text evidence="6">The sequence shown here is derived from an EMBL/GenBank/DDBJ whole genome shotgun (WGS) entry which is preliminary data.</text>
</comment>
<dbReference type="NCBIfam" id="TIGR01543">
    <property type="entry name" value="proheadase_HK97"/>
    <property type="match status" value="1"/>
</dbReference>
<evidence type="ECO:0000256" key="1">
    <source>
        <dbReference type="ARBA" id="ARBA00022612"/>
    </source>
</evidence>
<dbReference type="GO" id="GO:0008233">
    <property type="term" value="F:peptidase activity"/>
    <property type="evidence" value="ECO:0007669"/>
    <property type="project" value="UniProtKB-KW"/>
</dbReference>
<dbReference type="Pfam" id="PF04586">
    <property type="entry name" value="Peptidase_S78"/>
    <property type="match status" value="1"/>
</dbReference>
<evidence type="ECO:0000313" key="7">
    <source>
        <dbReference type="Proteomes" id="UP000265882"/>
    </source>
</evidence>
<dbReference type="EMBL" id="QZKU01000031">
    <property type="protein sequence ID" value="RJP24766.1"/>
    <property type="molecule type" value="Genomic_DNA"/>
</dbReference>
<dbReference type="GO" id="GO:0006508">
    <property type="term" value="P:proteolysis"/>
    <property type="evidence" value="ECO:0007669"/>
    <property type="project" value="UniProtKB-KW"/>
</dbReference>
<dbReference type="AlphaFoldDB" id="A0A3A4P2W3"/>
<proteinExistence type="predicted"/>